<accession>A0A8J2PJR5</accession>
<dbReference type="Proteomes" id="UP000708208">
    <property type="component" value="Unassembled WGS sequence"/>
</dbReference>
<keyword evidence="1" id="KW-0812">Transmembrane</keyword>
<keyword evidence="3" id="KW-1185">Reference proteome</keyword>
<feature type="transmembrane region" description="Helical" evidence="1">
    <location>
        <begin position="18"/>
        <end position="34"/>
    </location>
</feature>
<dbReference type="EMBL" id="CAJVCH010568935">
    <property type="protein sequence ID" value="CAG7833188.1"/>
    <property type="molecule type" value="Genomic_DNA"/>
</dbReference>
<evidence type="ECO:0000256" key="1">
    <source>
        <dbReference type="SAM" id="Phobius"/>
    </source>
</evidence>
<evidence type="ECO:0000313" key="2">
    <source>
        <dbReference type="EMBL" id="CAG7833188.1"/>
    </source>
</evidence>
<reference evidence="2" key="1">
    <citation type="submission" date="2021-06" db="EMBL/GenBank/DDBJ databases">
        <authorList>
            <person name="Hodson N. C."/>
            <person name="Mongue J. A."/>
            <person name="Jaron S. K."/>
        </authorList>
    </citation>
    <scope>NUCLEOTIDE SEQUENCE</scope>
</reference>
<keyword evidence="1" id="KW-1133">Transmembrane helix</keyword>
<comment type="caution">
    <text evidence="2">The sequence shown here is derived from an EMBL/GenBank/DDBJ whole genome shotgun (WGS) entry which is preliminary data.</text>
</comment>
<dbReference type="AlphaFoldDB" id="A0A8J2PJR5"/>
<keyword evidence="1" id="KW-0472">Membrane</keyword>
<gene>
    <name evidence="2" type="ORF">AFUS01_LOCUS42831</name>
</gene>
<protein>
    <submittedName>
        <fullName evidence="2">Uncharacterized protein</fullName>
    </submittedName>
</protein>
<organism evidence="2 3">
    <name type="scientific">Allacma fusca</name>
    <dbReference type="NCBI Taxonomy" id="39272"/>
    <lineage>
        <taxon>Eukaryota</taxon>
        <taxon>Metazoa</taxon>
        <taxon>Ecdysozoa</taxon>
        <taxon>Arthropoda</taxon>
        <taxon>Hexapoda</taxon>
        <taxon>Collembola</taxon>
        <taxon>Symphypleona</taxon>
        <taxon>Sminthuridae</taxon>
        <taxon>Allacma</taxon>
    </lineage>
</organism>
<proteinExistence type="predicted"/>
<name>A0A8J2PJR5_9HEXA</name>
<sequence length="36" mass="3984">QLFEIGSVLRDTKCPTNAIIPVLLVILSYILRIVDG</sequence>
<feature type="non-terminal residue" evidence="2">
    <location>
        <position position="1"/>
    </location>
</feature>
<evidence type="ECO:0000313" key="3">
    <source>
        <dbReference type="Proteomes" id="UP000708208"/>
    </source>
</evidence>